<feature type="compositionally biased region" description="Low complexity" evidence="1">
    <location>
        <begin position="286"/>
        <end position="312"/>
    </location>
</feature>
<evidence type="ECO:0000256" key="1">
    <source>
        <dbReference type="SAM" id="MobiDB-lite"/>
    </source>
</evidence>
<accession>S8E061</accession>
<dbReference type="HOGENOM" id="CLU_040672_0_0_1"/>
<organism evidence="3 4">
    <name type="scientific">Fomitopsis schrenkii</name>
    <name type="common">Brown rot fungus</name>
    <dbReference type="NCBI Taxonomy" id="2126942"/>
    <lineage>
        <taxon>Eukaryota</taxon>
        <taxon>Fungi</taxon>
        <taxon>Dikarya</taxon>
        <taxon>Basidiomycota</taxon>
        <taxon>Agaricomycotina</taxon>
        <taxon>Agaricomycetes</taxon>
        <taxon>Polyporales</taxon>
        <taxon>Fomitopsis</taxon>
    </lineage>
</organism>
<sequence>MIAASLREAYQRRAGDSWDGPDPMLKAAYESLQDQEGEDNTEKDLMRKSIYLVVWTCASQTRNELKKKAKQVVEAVFQLGVMNVAQRNEAAKWLLESHPAQATGGMRNVPNFIFGGIKLWFNSNKVMDPKLTKIRRNEPFRTVCIPDLIYQYYGLAGRGEASVTAALDEFRKVPLNLIALACNAIESALMEVAPNSQPNVFSNKHYAAKWDGLMAVLEVLEKQAGEYLKETQKLIWKRVSENLNCGAGDDTSDNNNKSGGIIPLLDLRPTNATDLQDESSDDEPTAGPSVAGPSAASAAGAASAVASSSKAPTGKEKAPHVSAKATHCRHRDKSKPTGPASEVDELEPTDVDSARADIDEEDDGEGGSQGGAGDD</sequence>
<dbReference type="InParanoid" id="S8E061"/>
<feature type="region of interest" description="Disordered" evidence="1">
    <location>
        <begin position="245"/>
        <end position="375"/>
    </location>
</feature>
<dbReference type="OrthoDB" id="2751838at2759"/>
<feature type="domain" description="DUF6532" evidence="2">
    <location>
        <begin position="24"/>
        <end position="218"/>
    </location>
</feature>
<dbReference type="Pfam" id="PF20149">
    <property type="entry name" value="DUF6532"/>
    <property type="match status" value="1"/>
</dbReference>
<evidence type="ECO:0000259" key="2">
    <source>
        <dbReference type="Pfam" id="PF20149"/>
    </source>
</evidence>
<dbReference type="InterPro" id="IPR045341">
    <property type="entry name" value="DUF6532"/>
</dbReference>
<dbReference type="EMBL" id="KE504185">
    <property type="protein sequence ID" value="EPS96713.1"/>
    <property type="molecule type" value="Genomic_DNA"/>
</dbReference>
<feature type="compositionally biased region" description="Acidic residues" evidence="1">
    <location>
        <begin position="275"/>
        <end position="284"/>
    </location>
</feature>
<reference evidence="3 4" key="1">
    <citation type="journal article" date="2012" name="Science">
        <title>The Paleozoic origin of enzymatic lignin decomposition reconstructed from 31 fungal genomes.</title>
        <authorList>
            <person name="Floudas D."/>
            <person name="Binder M."/>
            <person name="Riley R."/>
            <person name="Barry K."/>
            <person name="Blanchette R.A."/>
            <person name="Henrissat B."/>
            <person name="Martinez A.T."/>
            <person name="Otillar R."/>
            <person name="Spatafora J.W."/>
            <person name="Yadav J.S."/>
            <person name="Aerts A."/>
            <person name="Benoit I."/>
            <person name="Boyd A."/>
            <person name="Carlson A."/>
            <person name="Copeland A."/>
            <person name="Coutinho P.M."/>
            <person name="de Vries R.P."/>
            <person name="Ferreira P."/>
            <person name="Findley K."/>
            <person name="Foster B."/>
            <person name="Gaskell J."/>
            <person name="Glotzer D."/>
            <person name="Gorecki P."/>
            <person name="Heitman J."/>
            <person name="Hesse C."/>
            <person name="Hori C."/>
            <person name="Igarashi K."/>
            <person name="Jurgens J.A."/>
            <person name="Kallen N."/>
            <person name="Kersten P."/>
            <person name="Kohler A."/>
            <person name="Kuees U."/>
            <person name="Kumar T.K.A."/>
            <person name="Kuo A."/>
            <person name="LaButti K."/>
            <person name="Larrondo L.F."/>
            <person name="Lindquist E."/>
            <person name="Ling A."/>
            <person name="Lombard V."/>
            <person name="Lucas S."/>
            <person name="Lundell T."/>
            <person name="Martin R."/>
            <person name="McLaughlin D.J."/>
            <person name="Morgenstern I."/>
            <person name="Morin E."/>
            <person name="Murat C."/>
            <person name="Nagy L.G."/>
            <person name="Nolan M."/>
            <person name="Ohm R.A."/>
            <person name="Patyshakuliyeva A."/>
            <person name="Rokas A."/>
            <person name="Ruiz-Duenas F.J."/>
            <person name="Sabat G."/>
            <person name="Salamov A."/>
            <person name="Samejima M."/>
            <person name="Schmutz J."/>
            <person name="Slot J.C."/>
            <person name="St John F."/>
            <person name="Stenlid J."/>
            <person name="Sun H."/>
            <person name="Sun S."/>
            <person name="Syed K."/>
            <person name="Tsang A."/>
            <person name="Wiebenga A."/>
            <person name="Young D."/>
            <person name="Pisabarro A."/>
            <person name="Eastwood D.C."/>
            <person name="Martin F."/>
            <person name="Cullen D."/>
            <person name="Grigoriev I.V."/>
            <person name="Hibbett D.S."/>
        </authorList>
    </citation>
    <scope>NUCLEOTIDE SEQUENCE</scope>
    <source>
        <strain evidence="4">FP-58527</strain>
    </source>
</reference>
<name>S8E061_FOMSC</name>
<keyword evidence="4" id="KW-1185">Reference proteome</keyword>
<gene>
    <name evidence="3" type="ORF">FOMPIDRAFT_94186</name>
</gene>
<evidence type="ECO:0000313" key="3">
    <source>
        <dbReference type="EMBL" id="EPS96713.1"/>
    </source>
</evidence>
<dbReference type="Proteomes" id="UP000015241">
    <property type="component" value="Unassembled WGS sequence"/>
</dbReference>
<dbReference type="AlphaFoldDB" id="S8E061"/>
<evidence type="ECO:0000313" key="4">
    <source>
        <dbReference type="Proteomes" id="UP000015241"/>
    </source>
</evidence>
<protein>
    <recommendedName>
        <fullName evidence="2">DUF6532 domain-containing protein</fullName>
    </recommendedName>
</protein>
<feature type="compositionally biased region" description="Gly residues" evidence="1">
    <location>
        <begin position="366"/>
        <end position="375"/>
    </location>
</feature>
<proteinExistence type="predicted"/>